<dbReference type="EMBL" id="CATOUU010000675">
    <property type="protein sequence ID" value="CAI9940393.1"/>
    <property type="molecule type" value="Genomic_DNA"/>
</dbReference>
<organism evidence="2">
    <name type="scientific">Hexamita inflata</name>
    <dbReference type="NCBI Taxonomy" id="28002"/>
    <lineage>
        <taxon>Eukaryota</taxon>
        <taxon>Metamonada</taxon>
        <taxon>Diplomonadida</taxon>
        <taxon>Hexamitidae</taxon>
        <taxon>Hexamitinae</taxon>
        <taxon>Hexamita</taxon>
    </lineage>
</organism>
<evidence type="ECO:0000256" key="1">
    <source>
        <dbReference type="SAM" id="Phobius"/>
    </source>
</evidence>
<reference evidence="2" key="1">
    <citation type="submission" date="2023-06" db="EMBL/GenBank/DDBJ databases">
        <authorList>
            <person name="Kurt Z."/>
        </authorList>
    </citation>
    <scope>NUCLEOTIDE SEQUENCE</scope>
</reference>
<dbReference type="AlphaFoldDB" id="A0AA86UHI0"/>
<comment type="caution">
    <text evidence="2">The sequence shown here is derived from an EMBL/GenBank/DDBJ whole genome shotgun (WGS) entry which is preliminary data.</text>
</comment>
<sequence>MEMCCLRGKRASLCSKIDQNSFVFFIYVIVEIGLYLVSLGVGLAIQCDFCEQVLPQQICQVQQILNLTYSILVVGTAGGNYITIEHDSITISKCILNQVFLQNNLVDFCPKISIAFWHLDCPTFWYLLNLVKTNSFITF</sequence>
<proteinExistence type="predicted"/>
<reference evidence="3 4" key="2">
    <citation type="submission" date="2024-07" db="EMBL/GenBank/DDBJ databases">
        <authorList>
            <person name="Akdeniz Z."/>
        </authorList>
    </citation>
    <scope>NUCLEOTIDE SEQUENCE [LARGE SCALE GENOMIC DNA]</scope>
</reference>
<keyword evidence="1" id="KW-1133">Transmembrane helix</keyword>
<evidence type="ECO:0000313" key="4">
    <source>
        <dbReference type="Proteomes" id="UP001642409"/>
    </source>
</evidence>
<dbReference type="EMBL" id="CAXDID020000078">
    <property type="protein sequence ID" value="CAL6017472.1"/>
    <property type="molecule type" value="Genomic_DNA"/>
</dbReference>
<gene>
    <name evidence="3" type="ORF">HINF_LOCUS26008</name>
    <name evidence="2" type="ORF">HINF_LOCUS28038</name>
</gene>
<keyword evidence="4" id="KW-1185">Reference proteome</keyword>
<evidence type="ECO:0000313" key="3">
    <source>
        <dbReference type="EMBL" id="CAL6017472.1"/>
    </source>
</evidence>
<protein>
    <submittedName>
        <fullName evidence="3">Hypothetical_protein</fullName>
    </submittedName>
</protein>
<evidence type="ECO:0000313" key="2">
    <source>
        <dbReference type="EMBL" id="CAI9940393.1"/>
    </source>
</evidence>
<keyword evidence="1" id="KW-0472">Membrane</keyword>
<accession>A0AA86UHI0</accession>
<dbReference type="Proteomes" id="UP001642409">
    <property type="component" value="Unassembled WGS sequence"/>
</dbReference>
<keyword evidence="1" id="KW-0812">Transmembrane</keyword>
<feature type="transmembrane region" description="Helical" evidence="1">
    <location>
        <begin position="21"/>
        <end position="45"/>
    </location>
</feature>
<name>A0AA86UHI0_9EUKA</name>